<accession>A0A516KN42</accession>
<reference evidence="2 3" key="1">
    <citation type="submission" date="2019-06" db="EMBL/GenBank/DDBJ databases">
        <authorList>
            <person name="Hertel R."/>
        </authorList>
    </citation>
    <scope>NUCLEOTIDE SEQUENCE [LARGE SCALE GENOMIC DNA]</scope>
</reference>
<protein>
    <submittedName>
        <fullName evidence="2">Uncharacterized protein</fullName>
    </submittedName>
</protein>
<evidence type="ECO:0000313" key="2">
    <source>
        <dbReference type="EMBL" id="QDP43014.1"/>
    </source>
</evidence>
<evidence type="ECO:0000313" key="1">
    <source>
        <dbReference type="EMBL" id="QDP42787.1"/>
    </source>
</evidence>
<dbReference type="EMBL" id="MN043729">
    <property type="protein sequence ID" value="QDP43014.1"/>
    <property type="molecule type" value="Genomic_DNA"/>
</dbReference>
<sequence>MESVIDKLIREVQQFALQDVHYIAEQNRKRLEEIKLIAEINNCLIQSRKHKVHYDQEYSMELPPVEIERKIINLGNFQ</sequence>
<gene>
    <name evidence="1" type="ORF">Goe8_c00030</name>
    <name evidence="2" type="ORF">Goe8_c02410</name>
</gene>
<organism evidence="2 3">
    <name type="scientific">Bacillus phage vB_BmeM-Goe8</name>
    <dbReference type="NCBI Taxonomy" id="2593638"/>
    <lineage>
        <taxon>Viruses</taxon>
        <taxon>Duplodnaviria</taxon>
        <taxon>Heunggongvirae</taxon>
        <taxon>Uroviricota</taxon>
        <taxon>Caudoviricetes</taxon>
        <taxon>Herelleviridae</taxon>
        <taxon>Bastillevirinae</taxon>
        <taxon>Goettingenvirus</taxon>
        <taxon>Goettingenvirus goe8</taxon>
    </lineage>
</organism>
<dbReference type="EMBL" id="MN043729">
    <property type="protein sequence ID" value="QDP42787.1"/>
    <property type="molecule type" value="Genomic_DNA"/>
</dbReference>
<dbReference type="Proteomes" id="UP000317800">
    <property type="component" value="Segment"/>
</dbReference>
<name>A0A516KN42_9CAUD</name>
<evidence type="ECO:0000313" key="3">
    <source>
        <dbReference type="Proteomes" id="UP000317800"/>
    </source>
</evidence>
<proteinExistence type="predicted"/>
<keyword evidence="3" id="KW-1185">Reference proteome</keyword>